<dbReference type="EMBL" id="BARU01009431">
    <property type="protein sequence ID" value="GAH36914.1"/>
    <property type="molecule type" value="Genomic_DNA"/>
</dbReference>
<name>X1G5S9_9ZZZZ</name>
<reference evidence="1" key="1">
    <citation type="journal article" date="2014" name="Front. Microbiol.">
        <title>High frequency of phylogenetically diverse reductive dehalogenase-homologous genes in deep subseafloor sedimentary metagenomes.</title>
        <authorList>
            <person name="Kawai M."/>
            <person name="Futagami T."/>
            <person name="Toyoda A."/>
            <person name="Takaki Y."/>
            <person name="Nishi S."/>
            <person name="Hori S."/>
            <person name="Arai W."/>
            <person name="Tsubouchi T."/>
            <person name="Morono Y."/>
            <person name="Uchiyama I."/>
            <person name="Ito T."/>
            <person name="Fujiyama A."/>
            <person name="Inagaki F."/>
            <person name="Takami H."/>
        </authorList>
    </citation>
    <scope>NUCLEOTIDE SEQUENCE</scope>
    <source>
        <strain evidence="1">Expedition CK06-06</strain>
    </source>
</reference>
<accession>X1G5S9</accession>
<evidence type="ECO:0000313" key="1">
    <source>
        <dbReference type="EMBL" id="GAH36914.1"/>
    </source>
</evidence>
<protein>
    <submittedName>
        <fullName evidence="1">Uncharacterized protein</fullName>
    </submittedName>
</protein>
<dbReference type="AlphaFoldDB" id="X1G5S9"/>
<comment type="caution">
    <text evidence="1">The sequence shown here is derived from an EMBL/GenBank/DDBJ whole genome shotgun (WGS) entry which is preliminary data.</text>
</comment>
<sequence>MGESANVTLSVDKIPPGITPTFSPGNAATVTLNVPPGGSSSTTLTLTPTHIPPGHYGAEIKGIAGSNEFYTHLEFEVEPPMEFMNWDRNAMMTQMGTMNQMGMAAEDWSYMFYFPEIMLNPNTGKAGTKVTVRATDFPAGANVTRLRFAGMNLPVPADTTADNVTGDFTLVFNVPKTMGSANITSGWYD</sequence>
<gene>
    <name evidence="1" type="ORF">S03H2_18195</name>
</gene>
<organism evidence="1">
    <name type="scientific">marine sediment metagenome</name>
    <dbReference type="NCBI Taxonomy" id="412755"/>
    <lineage>
        <taxon>unclassified sequences</taxon>
        <taxon>metagenomes</taxon>
        <taxon>ecological metagenomes</taxon>
    </lineage>
</organism>
<proteinExistence type="predicted"/>
<feature type="non-terminal residue" evidence="1">
    <location>
        <position position="189"/>
    </location>
</feature>